<protein>
    <recommendedName>
        <fullName evidence="4">SAP domain-containing protein</fullName>
    </recommendedName>
</protein>
<dbReference type="HOGENOM" id="CLU_022672_1_0_1"/>
<organism evidence="2 3">
    <name type="scientific">Capronia coronata CBS 617.96</name>
    <dbReference type="NCBI Taxonomy" id="1182541"/>
    <lineage>
        <taxon>Eukaryota</taxon>
        <taxon>Fungi</taxon>
        <taxon>Dikarya</taxon>
        <taxon>Ascomycota</taxon>
        <taxon>Pezizomycotina</taxon>
        <taxon>Eurotiomycetes</taxon>
        <taxon>Chaetothyriomycetidae</taxon>
        <taxon>Chaetothyriales</taxon>
        <taxon>Herpotrichiellaceae</taxon>
        <taxon>Capronia</taxon>
    </lineage>
</organism>
<proteinExistence type="predicted"/>
<evidence type="ECO:0000313" key="2">
    <source>
        <dbReference type="EMBL" id="EXJ87821.1"/>
    </source>
</evidence>
<dbReference type="InterPro" id="IPR018803">
    <property type="entry name" value="Ish1/Msc1-like"/>
</dbReference>
<dbReference type="STRING" id="1182541.W9YEY2"/>
<name>W9YEY2_9EURO</name>
<reference evidence="2 3" key="1">
    <citation type="submission" date="2013-03" db="EMBL/GenBank/DDBJ databases">
        <title>The Genome Sequence of Capronia coronata CBS 617.96.</title>
        <authorList>
            <consortium name="The Broad Institute Genomics Platform"/>
            <person name="Cuomo C."/>
            <person name="de Hoog S."/>
            <person name="Gorbushina A."/>
            <person name="Walker B."/>
            <person name="Young S.K."/>
            <person name="Zeng Q."/>
            <person name="Gargeya S."/>
            <person name="Fitzgerald M."/>
            <person name="Haas B."/>
            <person name="Abouelleil A."/>
            <person name="Allen A.W."/>
            <person name="Alvarado L."/>
            <person name="Arachchi H.M."/>
            <person name="Berlin A.M."/>
            <person name="Chapman S.B."/>
            <person name="Gainer-Dewar J."/>
            <person name="Goldberg J."/>
            <person name="Griggs A."/>
            <person name="Gujja S."/>
            <person name="Hansen M."/>
            <person name="Howarth C."/>
            <person name="Imamovic A."/>
            <person name="Ireland A."/>
            <person name="Larimer J."/>
            <person name="McCowan C."/>
            <person name="Murphy C."/>
            <person name="Pearson M."/>
            <person name="Poon T.W."/>
            <person name="Priest M."/>
            <person name="Roberts A."/>
            <person name="Saif S."/>
            <person name="Shea T."/>
            <person name="Sisk P."/>
            <person name="Sykes S."/>
            <person name="Wortman J."/>
            <person name="Nusbaum C."/>
            <person name="Birren B."/>
        </authorList>
    </citation>
    <scope>NUCLEOTIDE SEQUENCE [LARGE SCALE GENOMIC DNA]</scope>
    <source>
        <strain evidence="2 3">CBS 617.96</strain>
    </source>
</reference>
<feature type="region of interest" description="Disordered" evidence="1">
    <location>
        <begin position="517"/>
        <end position="550"/>
    </location>
</feature>
<dbReference type="Proteomes" id="UP000019484">
    <property type="component" value="Unassembled WGS sequence"/>
</dbReference>
<dbReference type="OrthoDB" id="2527403at2759"/>
<dbReference type="Pfam" id="PF10281">
    <property type="entry name" value="Ish1"/>
    <property type="match status" value="7"/>
</dbReference>
<evidence type="ECO:0008006" key="4">
    <source>
        <dbReference type="Google" id="ProtNLM"/>
    </source>
</evidence>
<gene>
    <name evidence="2" type="ORF">A1O1_04748</name>
</gene>
<dbReference type="AlphaFoldDB" id="W9YEY2"/>
<accession>W9YEY2</accession>
<dbReference type="eggNOG" id="ENOG502RNIV">
    <property type="taxonomic scope" value="Eukaryota"/>
</dbReference>
<dbReference type="RefSeq" id="XP_007723827.1">
    <property type="nucleotide sequence ID" value="XM_007725637.1"/>
</dbReference>
<dbReference type="EMBL" id="AMWN01000004">
    <property type="protein sequence ID" value="EXJ87821.1"/>
    <property type="molecule type" value="Genomic_DNA"/>
</dbReference>
<sequence length="550" mass="58574">MTAVYNKWHETELERWLSDHDVPYPSPADRKDLENLVKDNWQAKVVEPVATAGSKTNEHYGSVKDWIFDSWSDSSLKAFLDYHKIPAPQPRTRDSLLTTVRQNYDTVAKKIGEYAAYPGDWLYSTWSESDLKEWLDERGIPAPQPSTRDKLIAQVRRHARQASSTASKAASAASASYSSGIAQASKSAASAQAGLSDALFDAWSDSQLKDFLDSHGVPVPQGSKKNELIALARKHRAQAEKSASSVSGSLSGAASSASGSLSGSAASAYGSLSGSAASAYGAATSSAGNQWAKATDDASLVAEDAFNKITESWSDSRLKAYLDSRGVPVPQASKRDELLKQVRLNKHKAATGWSAWTFDTWTVDNLKNYLAAHGKKAKKNADVSRQELVKQAQDTYASASKAGGSNYASITSYLAKQTDAAKDTAFDTWSDSDLKDYLDSYGVPNYQGSTTNELRAAAKKQANYFRYGTSSPSETIYERIKNGLQWVLAQAQGSASSASATLSASGSSAASIASQTASKSASSASKVASKSASSASKVASKSASSAKAEL</sequence>
<evidence type="ECO:0000313" key="3">
    <source>
        <dbReference type="Proteomes" id="UP000019484"/>
    </source>
</evidence>
<comment type="caution">
    <text evidence="2">The sequence shown here is derived from an EMBL/GenBank/DDBJ whole genome shotgun (WGS) entry which is preliminary data.</text>
</comment>
<keyword evidence="3" id="KW-1185">Reference proteome</keyword>
<dbReference type="GeneID" id="19159626"/>
<evidence type="ECO:0000256" key="1">
    <source>
        <dbReference type="SAM" id="MobiDB-lite"/>
    </source>
</evidence>